<sequence>MVYYLEKPLFLRAFSHFVYKNIILLVTSYSKLNTDICQMNDTISLYAVLSGKTKKEFGVLTSEQQ</sequence>
<organism evidence="1 2">
    <name type="scientific">Priestia megaterium Q3</name>
    <dbReference type="NCBI Taxonomy" id="1452722"/>
    <lineage>
        <taxon>Bacteria</taxon>
        <taxon>Bacillati</taxon>
        <taxon>Bacillota</taxon>
        <taxon>Bacilli</taxon>
        <taxon>Bacillales</taxon>
        <taxon>Bacillaceae</taxon>
        <taxon>Priestia</taxon>
    </lineage>
</organism>
<gene>
    <name evidence="1" type="ORF">AS52_00508</name>
</gene>
<protein>
    <submittedName>
        <fullName evidence="1">Uncharacterized protein</fullName>
    </submittedName>
</protein>
<dbReference type="Proteomes" id="UP000036410">
    <property type="component" value="Chromosome"/>
</dbReference>
<evidence type="ECO:0000313" key="2">
    <source>
        <dbReference type="Proteomes" id="UP000036410"/>
    </source>
</evidence>
<dbReference type="AlphaFoldDB" id="A0A806TWM7"/>
<reference evidence="1 2" key="1">
    <citation type="submission" date="2015-01" db="EMBL/GenBank/DDBJ databases">
        <title>Genome sequence of bacillus megaterium Q3.</title>
        <authorList>
            <person name="Wang Y."/>
            <person name="Luo K."/>
            <person name="Bai L."/>
            <person name="Luo F."/>
        </authorList>
    </citation>
    <scope>NUCLEOTIDE SEQUENCE [LARGE SCALE GENOMIC DNA]</scope>
    <source>
        <strain evidence="1 2">Q3</strain>
    </source>
</reference>
<proteinExistence type="predicted"/>
<evidence type="ECO:0000313" key="1">
    <source>
        <dbReference type="EMBL" id="AKP75496.1"/>
    </source>
</evidence>
<name>A0A806TWM7_PRIMG</name>
<dbReference type="EMBL" id="CP010586">
    <property type="protein sequence ID" value="AKP75496.1"/>
    <property type="molecule type" value="Genomic_DNA"/>
</dbReference>
<accession>A0A806TWM7</accession>